<proteinExistence type="predicted"/>
<dbReference type="RefSeq" id="WP_163465206.1">
    <property type="nucleotide sequence ID" value="NZ_JAAAMG010000019.1"/>
</dbReference>
<comment type="caution">
    <text evidence="2">The sequence shown here is derived from an EMBL/GenBank/DDBJ whole genome shotgun (WGS) entry which is preliminary data.</text>
</comment>
<dbReference type="Proteomes" id="UP000469011">
    <property type="component" value="Unassembled WGS sequence"/>
</dbReference>
<gene>
    <name evidence="2" type="ORF">GTK09_20055</name>
</gene>
<sequence>MALMMGSLYDALRSANVDDEKARKAAEEVADFQKQIADVRADLGTMKWMLGFLLAANAGIIFLLLRLVA</sequence>
<evidence type="ECO:0000313" key="3">
    <source>
        <dbReference type="Proteomes" id="UP000469011"/>
    </source>
</evidence>
<reference evidence="2 3" key="1">
    <citation type="submission" date="2020-01" db="EMBL/GenBank/DDBJ databases">
        <title>Jiella pacifica sp. nov.</title>
        <authorList>
            <person name="Xue Z."/>
            <person name="Zhu S."/>
            <person name="Chen J."/>
            <person name="Yang J."/>
        </authorList>
    </citation>
    <scope>NUCLEOTIDE SEQUENCE [LARGE SCALE GENOMIC DNA]</scope>
    <source>
        <strain evidence="2 3">40Bstr34</strain>
    </source>
</reference>
<keyword evidence="1" id="KW-0812">Transmembrane</keyword>
<dbReference type="EMBL" id="JAAAMG010000019">
    <property type="protein sequence ID" value="NDW06715.1"/>
    <property type="molecule type" value="Genomic_DNA"/>
</dbReference>
<keyword evidence="3" id="KW-1185">Reference proteome</keyword>
<keyword evidence="1" id="KW-1133">Transmembrane helix</keyword>
<keyword evidence="1" id="KW-0472">Membrane</keyword>
<dbReference type="AlphaFoldDB" id="A0A6N9T915"/>
<accession>A0A6N9T915</accession>
<name>A0A6N9T915_9HYPH</name>
<organism evidence="2 3">
    <name type="scientific">Jiella pacifica</name>
    <dbReference type="NCBI Taxonomy" id="2696469"/>
    <lineage>
        <taxon>Bacteria</taxon>
        <taxon>Pseudomonadati</taxon>
        <taxon>Pseudomonadota</taxon>
        <taxon>Alphaproteobacteria</taxon>
        <taxon>Hyphomicrobiales</taxon>
        <taxon>Aurantimonadaceae</taxon>
        <taxon>Jiella</taxon>
    </lineage>
</organism>
<evidence type="ECO:0000256" key="1">
    <source>
        <dbReference type="SAM" id="Phobius"/>
    </source>
</evidence>
<feature type="transmembrane region" description="Helical" evidence="1">
    <location>
        <begin position="48"/>
        <end position="68"/>
    </location>
</feature>
<evidence type="ECO:0000313" key="2">
    <source>
        <dbReference type="EMBL" id="NDW06715.1"/>
    </source>
</evidence>
<protein>
    <submittedName>
        <fullName evidence="2">Integrase</fullName>
    </submittedName>
</protein>